<dbReference type="PANTHER" id="PTHR46268">
    <property type="entry name" value="STRESS RESPONSE PROTEIN NHAX"/>
    <property type="match status" value="1"/>
</dbReference>
<proteinExistence type="inferred from homology"/>
<accession>A0A1I3V0R8</accession>
<organism evidence="3 4">
    <name type="scientific">Streptosporangium canum</name>
    <dbReference type="NCBI Taxonomy" id="324952"/>
    <lineage>
        <taxon>Bacteria</taxon>
        <taxon>Bacillati</taxon>
        <taxon>Actinomycetota</taxon>
        <taxon>Actinomycetes</taxon>
        <taxon>Streptosporangiales</taxon>
        <taxon>Streptosporangiaceae</taxon>
        <taxon>Streptosporangium</taxon>
    </lineage>
</organism>
<protein>
    <submittedName>
        <fullName evidence="3">Nucleotide-binding universal stress protein, UspA family</fullName>
    </submittedName>
</protein>
<dbReference type="RefSeq" id="WP_093888609.1">
    <property type="nucleotide sequence ID" value="NZ_FOQY01000013.1"/>
</dbReference>
<evidence type="ECO:0000259" key="2">
    <source>
        <dbReference type="Pfam" id="PF00582"/>
    </source>
</evidence>
<dbReference type="GeneID" id="96299857"/>
<dbReference type="CDD" id="cd00293">
    <property type="entry name" value="USP-like"/>
    <property type="match status" value="1"/>
</dbReference>
<evidence type="ECO:0000313" key="4">
    <source>
        <dbReference type="Proteomes" id="UP000199111"/>
    </source>
</evidence>
<dbReference type="InterPro" id="IPR006016">
    <property type="entry name" value="UspA"/>
</dbReference>
<dbReference type="PANTHER" id="PTHR46268:SF6">
    <property type="entry name" value="UNIVERSAL STRESS PROTEIN UP12"/>
    <property type="match status" value="1"/>
</dbReference>
<feature type="domain" description="UspA" evidence="2">
    <location>
        <begin position="1"/>
        <end position="136"/>
    </location>
</feature>
<gene>
    <name evidence="3" type="ORF">SAMN05216275_113137</name>
</gene>
<name>A0A1I3V0R8_9ACTN</name>
<dbReference type="SUPFAM" id="SSF52402">
    <property type="entry name" value="Adenine nucleotide alpha hydrolases-like"/>
    <property type="match status" value="1"/>
</dbReference>
<evidence type="ECO:0000256" key="1">
    <source>
        <dbReference type="ARBA" id="ARBA00008791"/>
    </source>
</evidence>
<sequence>MITRILLAVDDSPAAMAAARHAIELAACLGARLHVVTVLSDHPLSDLVTRAASHPGVHERRDQAAGALLDHVVRLARVSEVDADARLLEGDVAHRILAEARAMHVDLIVVGTSEGLDRSTSAHILEFSGQPVLIVPPEVH</sequence>
<dbReference type="InterPro" id="IPR014729">
    <property type="entry name" value="Rossmann-like_a/b/a_fold"/>
</dbReference>
<keyword evidence="4" id="KW-1185">Reference proteome</keyword>
<dbReference type="Gene3D" id="3.40.50.620">
    <property type="entry name" value="HUPs"/>
    <property type="match status" value="1"/>
</dbReference>
<dbReference type="Pfam" id="PF00582">
    <property type="entry name" value="Usp"/>
    <property type="match status" value="1"/>
</dbReference>
<reference evidence="4" key="1">
    <citation type="submission" date="2016-10" db="EMBL/GenBank/DDBJ databases">
        <authorList>
            <person name="Varghese N."/>
            <person name="Submissions S."/>
        </authorList>
    </citation>
    <scope>NUCLEOTIDE SEQUENCE [LARGE SCALE GENOMIC DNA]</scope>
    <source>
        <strain evidence="4">CGMCC 4.2126</strain>
    </source>
</reference>
<comment type="similarity">
    <text evidence="1">Belongs to the universal stress protein A family.</text>
</comment>
<dbReference type="Proteomes" id="UP000199111">
    <property type="component" value="Unassembled WGS sequence"/>
</dbReference>
<dbReference type="EMBL" id="FOQY01000013">
    <property type="protein sequence ID" value="SFJ87751.1"/>
    <property type="molecule type" value="Genomic_DNA"/>
</dbReference>
<dbReference type="AlphaFoldDB" id="A0A1I3V0R8"/>
<evidence type="ECO:0000313" key="3">
    <source>
        <dbReference type="EMBL" id="SFJ87751.1"/>
    </source>
</evidence>